<dbReference type="InterPro" id="IPR037619">
    <property type="entry name" value="LIPB1/2_SAM_3rd"/>
</dbReference>
<gene>
    <name evidence="8" type="ORF">LOTGIDRAFT_182014</name>
</gene>
<dbReference type="Proteomes" id="UP000030746">
    <property type="component" value="Unassembled WGS sequence"/>
</dbReference>
<dbReference type="OrthoDB" id="6516566at2759"/>
<dbReference type="PANTHER" id="PTHR12587">
    <property type="entry name" value="LAR INTERACTING PROTEIN LIP -RELATED PROTEIN"/>
    <property type="match status" value="1"/>
</dbReference>
<keyword evidence="2" id="KW-0597">Phosphoprotein</keyword>
<dbReference type="FunFam" id="1.10.150.50:FF:000007">
    <property type="entry name" value="Liprin-beta-1 isoform 1"/>
    <property type="match status" value="1"/>
</dbReference>
<dbReference type="SMART" id="SM00454">
    <property type="entry name" value="SAM"/>
    <property type="match status" value="3"/>
</dbReference>
<keyword evidence="3" id="KW-0677">Repeat</keyword>
<accession>V4C8B4</accession>
<dbReference type="RefSeq" id="XP_009051798.1">
    <property type="nucleotide sequence ID" value="XM_009053550.1"/>
</dbReference>
<name>V4C8B4_LOTGI</name>
<feature type="compositionally biased region" description="Basic and acidic residues" evidence="6">
    <location>
        <begin position="326"/>
        <end position="338"/>
    </location>
</feature>
<evidence type="ECO:0000256" key="4">
    <source>
        <dbReference type="ARBA" id="ARBA00023054"/>
    </source>
</evidence>
<evidence type="ECO:0000256" key="5">
    <source>
        <dbReference type="SAM" id="Coils"/>
    </source>
</evidence>
<dbReference type="GO" id="GO:0048786">
    <property type="term" value="C:presynaptic active zone"/>
    <property type="evidence" value="ECO:0007669"/>
    <property type="project" value="TreeGrafter"/>
</dbReference>
<keyword evidence="4 5" id="KW-0175">Coiled coil</keyword>
<evidence type="ECO:0000256" key="3">
    <source>
        <dbReference type="ARBA" id="ARBA00022737"/>
    </source>
</evidence>
<feature type="region of interest" description="Disordered" evidence="6">
    <location>
        <begin position="299"/>
        <end position="345"/>
    </location>
</feature>
<evidence type="ECO:0000256" key="2">
    <source>
        <dbReference type="ARBA" id="ARBA00022553"/>
    </source>
</evidence>
<evidence type="ECO:0000259" key="7">
    <source>
        <dbReference type="PROSITE" id="PS50105"/>
    </source>
</evidence>
<keyword evidence="9" id="KW-1185">Reference proteome</keyword>
<dbReference type="InterPro" id="IPR001660">
    <property type="entry name" value="SAM"/>
</dbReference>
<comment type="similarity">
    <text evidence="1">Belongs to the liprin family. Liprin-beta subfamily.</text>
</comment>
<feature type="coiled-coil region" evidence="5">
    <location>
        <begin position="53"/>
        <end position="80"/>
    </location>
</feature>
<dbReference type="InterPro" id="IPR013761">
    <property type="entry name" value="SAM/pointed_sf"/>
</dbReference>
<protein>
    <recommendedName>
        <fullName evidence="7">SAM domain-containing protein</fullName>
    </recommendedName>
</protein>
<evidence type="ECO:0000313" key="9">
    <source>
        <dbReference type="Proteomes" id="UP000030746"/>
    </source>
</evidence>
<dbReference type="KEGG" id="lgi:LOTGIDRAFT_182014"/>
<dbReference type="CDD" id="cd09569">
    <property type="entry name" value="SAM_liprin-beta1_2_repeat3"/>
    <property type="match status" value="1"/>
</dbReference>
<dbReference type="EMBL" id="KB201304">
    <property type="protein sequence ID" value="ESO97959.1"/>
    <property type="molecule type" value="Genomic_DNA"/>
</dbReference>
<feature type="domain" description="SAM" evidence="7">
    <location>
        <begin position="454"/>
        <end position="518"/>
    </location>
</feature>
<dbReference type="GeneID" id="20244467"/>
<dbReference type="HOGENOM" id="CLU_011689_2_1_1"/>
<dbReference type="OMA" id="XEELASL"/>
<evidence type="ECO:0000256" key="6">
    <source>
        <dbReference type="SAM" id="MobiDB-lite"/>
    </source>
</evidence>
<dbReference type="Pfam" id="PF00536">
    <property type="entry name" value="SAM_1"/>
    <property type="match status" value="2"/>
</dbReference>
<dbReference type="InterPro" id="IPR037618">
    <property type="entry name" value="LIPB1/2_SAM_2nd"/>
</dbReference>
<dbReference type="InterPro" id="IPR058914">
    <property type="entry name" value="LIPB1/2_CC"/>
</dbReference>
<dbReference type="CDD" id="cd09566">
    <property type="entry name" value="SAM_liprin-beta1_2_repeat2"/>
    <property type="match status" value="1"/>
</dbReference>
<evidence type="ECO:0000313" key="8">
    <source>
        <dbReference type="EMBL" id="ESO97959.1"/>
    </source>
</evidence>
<dbReference type="GO" id="GO:0005829">
    <property type="term" value="C:cytosol"/>
    <property type="evidence" value="ECO:0007669"/>
    <property type="project" value="UniProtKB-ARBA"/>
</dbReference>
<proteinExistence type="inferred from homology"/>
<dbReference type="GO" id="GO:0007528">
    <property type="term" value="P:neuromuscular junction development"/>
    <property type="evidence" value="ECO:0007669"/>
    <property type="project" value="TreeGrafter"/>
</dbReference>
<dbReference type="InterPro" id="IPR037617">
    <property type="entry name" value="LIPB1/2_SAM_1"/>
</dbReference>
<dbReference type="SUPFAM" id="SSF47769">
    <property type="entry name" value="SAM/Pointed domain"/>
    <property type="match status" value="3"/>
</dbReference>
<feature type="region of interest" description="Disordered" evidence="6">
    <location>
        <begin position="739"/>
        <end position="758"/>
    </location>
</feature>
<reference evidence="8 9" key="1">
    <citation type="journal article" date="2013" name="Nature">
        <title>Insights into bilaterian evolution from three spiralian genomes.</title>
        <authorList>
            <person name="Simakov O."/>
            <person name="Marletaz F."/>
            <person name="Cho S.J."/>
            <person name="Edsinger-Gonzales E."/>
            <person name="Havlak P."/>
            <person name="Hellsten U."/>
            <person name="Kuo D.H."/>
            <person name="Larsson T."/>
            <person name="Lv J."/>
            <person name="Arendt D."/>
            <person name="Savage R."/>
            <person name="Osoegawa K."/>
            <person name="de Jong P."/>
            <person name="Grimwood J."/>
            <person name="Chapman J.A."/>
            <person name="Shapiro H."/>
            <person name="Aerts A."/>
            <person name="Otillar R.P."/>
            <person name="Terry A.Y."/>
            <person name="Boore J.L."/>
            <person name="Grigoriev I.V."/>
            <person name="Lindberg D.R."/>
            <person name="Seaver E.C."/>
            <person name="Weisblat D.A."/>
            <person name="Putnam N.H."/>
            <person name="Rokhsar D.S."/>
        </authorList>
    </citation>
    <scope>NUCLEOTIDE SEQUENCE [LARGE SCALE GENOMIC DNA]</scope>
</reference>
<dbReference type="CTD" id="20244467"/>
<evidence type="ECO:0000256" key="1">
    <source>
        <dbReference type="ARBA" id="ARBA00007547"/>
    </source>
</evidence>
<feature type="non-terminal residue" evidence="8">
    <location>
        <position position="777"/>
    </location>
</feature>
<dbReference type="Pfam" id="PF26022">
    <property type="entry name" value="CC_Liprin_beta"/>
    <property type="match status" value="1"/>
</dbReference>
<dbReference type="CDD" id="cd09563">
    <property type="entry name" value="SAM_liprin-beta1_2_repeat1"/>
    <property type="match status" value="1"/>
</dbReference>
<dbReference type="STRING" id="225164.V4C8B4"/>
<feature type="compositionally biased region" description="Gly residues" evidence="6">
    <location>
        <begin position="739"/>
        <end position="750"/>
    </location>
</feature>
<dbReference type="PANTHER" id="PTHR12587:SF14">
    <property type="entry name" value="AT31531P"/>
    <property type="match status" value="1"/>
</dbReference>
<dbReference type="FunFam" id="1.10.150.50:FF:000005">
    <property type="entry name" value="Liprin-beta-1 isoform 1"/>
    <property type="match status" value="1"/>
</dbReference>
<dbReference type="PROSITE" id="PS50105">
    <property type="entry name" value="SAM_DOMAIN"/>
    <property type="match status" value="2"/>
</dbReference>
<dbReference type="Pfam" id="PF07647">
    <property type="entry name" value="SAM_2"/>
    <property type="match status" value="1"/>
</dbReference>
<dbReference type="AlphaFoldDB" id="V4C8B4"/>
<dbReference type="InterPro" id="IPR029515">
    <property type="entry name" value="Liprin"/>
</dbReference>
<sequence>MLQVSVLSDQIEAQGEKINELEYTIDSRRGQLIDAEEMLQSELLTRSSLETHKLDLMAEISSLKIRLASAEKERRDLDDKLRYSHVSLLYFKISRMKHLQFGKAVLTQINFVSLQRQLAEMDAKMLYKDSEINDLRQKCRLNGTISPDTKSEVEKLKKAVESLLIANDDKDKRLDEMKRMLRRYRKVEELLVQSQGRKDLLMNAEDDTSSTSSSTTPSVGEIIKDNLHNVCIYNIYFNFKNTVYCLDIFACKSNLTCMDDLRVNTNYLSSPTATSTPVTANNREALGMTRSNSCENLIPKLQQPRTPPNSKKRFENQNNGGFGTLPKERYSGADETPKRNRGFPTLGRTLLRIRSGKRSCSAPNLAHSEVVTDDEDGLQHFGTNGVHHEKKRRGLRKLFGKLKRSSSQDFDNDKNRPDDFKRGGVRATATARLGGWSRELKTNINDLDIPFARWDSDRVTAWMNEIGLNMYLVDCKRWVKNGEQLLRASPSDLEKEMGMKNGLHRKKLQLALQAIGSESSDRLGDLDHNWVTRWLDDIGLPQYKDSFYDARIDGRMLHYMTVDDLLAMRVTNELHHISIKRGIQVLRVNNFNPQCLRRRPSPDEILPADVISWTTHRVMEWLRTIDLSEYAPNLRGSGVHGGLMILEPRFTSELFSQLLSIPQTKTLLKRHLNTHFIALIGATTQQKKRELEASPGYVPLLPSSKIRKGKFILFGHKRTKSESEADGFICPMEIGGKGLRNGNHGNGTNGTNGNLPQRDEKAAKEIGAFSKEINSLT</sequence>
<organism evidence="8 9">
    <name type="scientific">Lottia gigantea</name>
    <name type="common">Giant owl limpet</name>
    <dbReference type="NCBI Taxonomy" id="225164"/>
    <lineage>
        <taxon>Eukaryota</taxon>
        <taxon>Metazoa</taxon>
        <taxon>Spiralia</taxon>
        <taxon>Lophotrochozoa</taxon>
        <taxon>Mollusca</taxon>
        <taxon>Gastropoda</taxon>
        <taxon>Patellogastropoda</taxon>
        <taxon>Lottioidea</taxon>
        <taxon>Lottiidae</taxon>
        <taxon>Lottia</taxon>
    </lineage>
</organism>
<dbReference type="Gene3D" id="1.10.150.50">
    <property type="entry name" value="Transcription Factor, Ets-1"/>
    <property type="match status" value="3"/>
</dbReference>
<feature type="domain" description="SAM" evidence="7">
    <location>
        <begin position="531"/>
        <end position="589"/>
    </location>
</feature>